<dbReference type="Proteomes" id="UP000738349">
    <property type="component" value="Unassembled WGS sequence"/>
</dbReference>
<gene>
    <name evidence="10" type="ORF">EDB81DRAFT_802131</name>
</gene>
<dbReference type="PROSITE" id="PS50850">
    <property type="entry name" value="MFS"/>
    <property type="match status" value="1"/>
</dbReference>
<evidence type="ECO:0000256" key="1">
    <source>
        <dbReference type="ARBA" id="ARBA00004141"/>
    </source>
</evidence>
<keyword evidence="5 8" id="KW-0472">Membrane</keyword>
<dbReference type="CDD" id="cd17323">
    <property type="entry name" value="MFS_Tpo1_MDR_like"/>
    <property type="match status" value="1"/>
</dbReference>
<evidence type="ECO:0000256" key="6">
    <source>
        <dbReference type="ARBA" id="ARBA00023180"/>
    </source>
</evidence>
<feature type="domain" description="Major facilitator superfamily (MFS) profile" evidence="9">
    <location>
        <begin position="64"/>
        <end position="493"/>
    </location>
</feature>
<evidence type="ECO:0000256" key="7">
    <source>
        <dbReference type="SAM" id="MobiDB-lite"/>
    </source>
</evidence>
<evidence type="ECO:0000256" key="4">
    <source>
        <dbReference type="ARBA" id="ARBA00022989"/>
    </source>
</evidence>
<feature type="transmembrane region" description="Helical" evidence="8">
    <location>
        <begin position="405"/>
        <end position="427"/>
    </location>
</feature>
<feature type="transmembrane region" description="Helical" evidence="8">
    <location>
        <begin position="467"/>
        <end position="489"/>
    </location>
</feature>
<dbReference type="GO" id="GO:0016020">
    <property type="term" value="C:membrane"/>
    <property type="evidence" value="ECO:0007669"/>
    <property type="project" value="UniProtKB-SubCell"/>
</dbReference>
<evidence type="ECO:0000313" key="10">
    <source>
        <dbReference type="EMBL" id="KAH7136425.1"/>
    </source>
</evidence>
<feature type="transmembrane region" description="Helical" evidence="8">
    <location>
        <begin position="100"/>
        <end position="119"/>
    </location>
</feature>
<protein>
    <submittedName>
        <fullName evidence="10">Major facilitator superfamily domain-containing protein</fullName>
    </submittedName>
</protein>
<dbReference type="InterPro" id="IPR020846">
    <property type="entry name" value="MFS_dom"/>
</dbReference>
<dbReference type="PANTHER" id="PTHR23502">
    <property type="entry name" value="MAJOR FACILITATOR SUPERFAMILY"/>
    <property type="match status" value="1"/>
</dbReference>
<reference evidence="10" key="1">
    <citation type="journal article" date="2021" name="Nat. Commun.">
        <title>Genetic determinants of endophytism in the Arabidopsis root mycobiome.</title>
        <authorList>
            <person name="Mesny F."/>
            <person name="Miyauchi S."/>
            <person name="Thiergart T."/>
            <person name="Pickel B."/>
            <person name="Atanasova L."/>
            <person name="Karlsson M."/>
            <person name="Huettel B."/>
            <person name="Barry K.W."/>
            <person name="Haridas S."/>
            <person name="Chen C."/>
            <person name="Bauer D."/>
            <person name="Andreopoulos W."/>
            <person name="Pangilinan J."/>
            <person name="LaButti K."/>
            <person name="Riley R."/>
            <person name="Lipzen A."/>
            <person name="Clum A."/>
            <person name="Drula E."/>
            <person name="Henrissat B."/>
            <person name="Kohler A."/>
            <person name="Grigoriev I.V."/>
            <person name="Martin F.M."/>
            <person name="Hacquard S."/>
        </authorList>
    </citation>
    <scope>NUCLEOTIDE SEQUENCE</scope>
    <source>
        <strain evidence="10">MPI-CAGE-AT-0147</strain>
    </source>
</reference>
<evidence type="ECO:0000313" key="11">
    <source>
        <dbReference type="Proteomes" id="UP000738349"/>
    </source>
</evidence>
<evidence type="ECO:0000256" key="3">
    <source>
        <dbReference type="ARBA" id="ARBA00022692"/>
    </source>
</evidence>
<evidence type="ECO:0000256" key="5">
    <source>
        <dbReference type="ARBA" id="ARBA00023136"/>
    </source>
</evidence>
<feature type="transmembrane region" description="Helical" evidence="8">
    <location>
        <begin position="219"/>
        <end position="238"/>
    </location>
</feature>
<evidence type="ECO:0000256" key="8">
    <source>
        <dbReference type="SAM" id="Phobius"/>
    </source>
</evidence>
<proteinExistence type="inferred from homology"/>
<feature type="transmembrane region" description="Helical" evidence="8">
    <location>
        <begin position="372"/>
        <end position="393"/>
    </location>
</feature>
<feature type="compositionally biased region" description="Low complexity" evidence="7">
    <location>
        <begin position="1"/>
        <end position="16"/>
    </location>
</feature>
<dbReference type="Gene3D" id="1.20.1250.20">
    <property type="entry name" value="MFS general substrate transporter like domains"/>
    <property type="match status" value="1"/>
</dbReference>
<dbReference type="InterPro" id="IPR036259">
    <property type="entry name" value="MFS_trans_sf"/>
</dbReference>
<dbReference type="OrthoDB" id="5296287at2759"/>
<feature type="transmembrane region" description="Helical" evidence="8">
    <location>
        <begin position="156"/>
        <end position="175"/>
    </location>
</feature>
<feature type="transmembrane region" description="Helical" evidence="8">
    <location>
        <begin position="333"/>
        <end position="351"/>
    </location>
</feature>
<name>A0A9P9EDQ4_9HYPO</name>
<feature type="transmembrane region" description="Helical" evidence="8">
    <location>
        <begin position="288"/>
        <end position="313"/>
    </location>
</feature>
<dbReference type="Pfam" id="PF07690">
    <property type="entry name" value="MFS_1"/>
    <property type="match status" value="1"/>
</dbReference>
<feature type="transmembrane region" description="Helical" evidence="8">
    <location>
        <begin position="434"/>
        <end position="455"/>
    </location>
</feature>
<feature type="region of interest" description="Disordered" evidence="7">
    <location>
        <begin position="1"/>
        <end position="42"/>
    </location>
</feature>
<dbReference type="AlphaFoldDB" id="A0A9P9EDQ4"/>
<dbReference type="InterPro" id="IPR011701">
    <property type="entry name" value="MFS"/>
</dbReference>
<organism evidence="10 11">
    <name type="scientific">Dactylonectria macrodidyma</name>
    <dbReference type="NCBI Taxonomy" id="307937"/>
    <lineage>
        <taxon>Eukaryota</taxon>
        <taxon>Fungi</taxon>
        <taxon>Dikarya</taxon>
        <taxon>Ascomycota</taxon>
        <taxon>Pezizomycotina</taxon>
        <taxon>Sordariomycetes</taxon>
        <taxon>Hypocreomycetidae</taxon>
        <taxon>Hypocreales</taxon>
        <taxon>Nectriaceae</taxon>
        <taxon>Dactylonectria</taxon>
    </lineage>
</organism>
<comment type="subcellular location">
    <subcellularLocation>
        <location evidence="1">Membrane</location>
        <topology evidence="1">Multi-pass membrane protein</topology>
    </subcellularLocation>
</comment>
<feature type="transmembrane region" description="Helical" evidence="8">
    <location>
        <begin position="66"/>
        <end position="88"/>
    </location>
</feature>
<comment type="caution">
    <text evidence="10">The sequence shown here is derived from an EMBL/GenBank/DDBJ whole genome shotgun (WGS) entry which is preliminary data.</text>
</comment>
<keyword evidence="6" id="KW-0325">Glycoprotein</keyword>
<evidence type="ECO:0000259" key="9">
    <source>
        <dbReference type="PROSITE" id="PS50850"/>
    </source>
</evidence>
<sequence>MATLQGSQDPGSSSDQKAAEAEKLPENQNTKDTSGIDADGLVWWDGEDDPENPYNWPRWRKNTNGALISLVTFITPLASSIFAPAVPLLMADFKSSDTELAAFVVSVYVLGFAFGPMVLAPLSEMYGRVPVYHVCNACFVAFTAGCALAPSLGSLVAFRFLAGCFGSAPLTNGGGSIADIFPQEKRGAVMAAFSVGPLLGPIIGPVVGGFLSDEKGWRWVFWVVAIVSGAISIAMLFTMRESYAPIILAQKAARLRKETGNESLRSKLDLDCSRPELFKRSIVRPMKLLLFSPICTVFALFMAVLYGYLYLLFTSVPYVFSKSYNFSGSTSGLVYLGLGVGSFMGMTWFAVDSAREIKKHMGEEGGNAKPEIRLKLLPTGSIILPIGFFIYGWTTDYETHWMGPIIGLGIIGVGNLICFMAVSVYLVDAYERYAASALAANTIIRSIAGCVLPIFGLRMYDALGLGWGNTMLGLVAVLLIPIPFLIVRFGERLRKKFKMEDL</sequence>
<dbReference type="SUPFAM" id="SSF103473">
    <property type="entry name" value="MFS general substrate transporter"/>
    <property type="match status" value="1"/>
</dbReference>
<dbReference type="PANTHER" id="PTHR23502:SF68">
    <property type="entry name" value="MULTIDRUG TRANSPORTER, PUTATIVE (AFU_ORTHOLOGUE AFUA_3G01120)-RELATED"/>
    <property type="match status" value="1"/>
</dbReference>
<keyword evidence="3 8" id="KW-0812">Transmembrane</keyword>
<dbReference type="GO" id="GO:0022857">
    <property type="term" value="F:transmembrane transporter activity"/>
    <property type="evidence" value="ECO:0007669"/>
    <property type="project" value="InterPro"/>
</dbReference>
<evidence type="ECO:0000256" key="2">
    <source>
        <dbReference type="ARBA" id="ARBA00008335"/>
    </source>
</evidence>
<dbReference type="FunFam" id="1.20.1250.20:FF:000011">
    <property type="entry name" value="MFS multidrug transporter, putative"/>
    <property type="match status" value="1"/>
</dbReference>
<accession>A0A9P9EDQ4</accession>
<keyword evidence="11" id="KW-1185">Reference proteome</keyword>
<feature type="transmembrane region" description="Helical" evidence="8">
    <location>
        <begin position="131"/>
        <end position="150"/>
    </location>
</feature>
<keyword evidence="4 8" id="KW-1133">Transmembrane helix</keyword>
<dbReference type="EMBL" id="JAGMUV010000013">
    <property type="protein sequence ID" value="KAH7136425.1"/>
    <property type="molecule type" value="Genomic_DNA"/>
</dbReference>
<feature type="transmembrane region" description="Helical" evidence="8">
    <location>
        <begin position="187"/>
        <end position="207"/>
    </location>
</feature>
<comment type="similarity">
    <text evidence="2">Belongs to the major facilitator superfamily.</text>
</comment>